<dbReference type="InterPro" id="IPR036965">
    <property type="entry name" value="Terpene_synth_N_sf"/>
</dbReference>
<comment type="cofactor">
    <cofactor evidence="1">
        <name>Mg(2+)</name>
        <dbReference type="ChEBI" id="CHEBI:18420"/>
    </cofactor>
</comment>
<protein>
    <submittedName>
        <fullName evidence="8">(-)-germacrene D synthase</fullName>
    </submittedName>
</protein>
<keyword evidence="4" id="KW-0479">Metal-binding</keyword>
<dbReference type="FunFam" id="1.50.10.130:FF:000001">
    <property type="entry name" value="Isoprene synthase, chloroplastic"/>
    <property type="match status" value="1"/>
</dbReference>
<dbReference type="SFLD" id="SFLDS00005">
    <property type="entry name" value="Isoprenoid_Synthase_Type_I"/>
    <property type="match status" value="1"/>
</dbReference>
<evidence type="ECO:0000313" key="8">
    <source>
        <dbReference type="EMBL" id="CAA3011454.1"/>
    </source>
</evidence>
<dbReference type="GO" id="GO:0000287">
    <property type="term" value="F:magnesium ion binding"/>
    <property type="evidence" value="ECO:0007669"/>
    <property type="project" value="InterPro"/>
</dbReference>
<evidence type="ECO:0000256" key="5">
    <source>
        <dbReference type="ARBA" id="ARBA00023239"/>
    </source>
</evidence>
<dbReference type="SUPFAM" id="SSF48239">
    <property type="entry name" value="Terpenoid cyclases/Protein prenyltransferases"/>
    <property type="match status" value="1"/>
</dbReference>
<dbReference type="PANTHER" id="PTHR31225">
    <property type="entry name" value="OS04G0344100 PROTEIN-RELATED"/>
    <property type="match status" value="1"/>
</dbReference>
<dbReference type="AlphaFoldDB" id="A0A8S0U2A9"/>
<evidence type="ECO:0000259" key="7">
    <source>
        <dbReference type="Pfam" id="PF03936"/>
    </source>
</evidence>
<accession>A0A8S0U2A9</accession>
<dbReference type="InterPro" id="IPR008949">
    <property type="entry name" value="Isoprenoid_synthase_dom_sf"/>
</dbReference>
<dbReference type="InterPro" id="IPR034741">
    <property type="entry name" value="Terpene_cyclase-like_1_C"/>
</dbReference>
<dbReference type="SFLD" id="SFLDG01019">
    <property type="entry name" value="Terpene_Cyclase_Like_1_C_Termi"/>
    <property type="match status" value="1"/>
</dbReference>
<dbReference type="Pfam" id="PF03936">
    <property type="entry name" value="Terpene_synth_C"/>
    <property type="match status" value="1"/>
</dbReference>
<comment type="caution">
    <text evidence="8">The sequence shown here is derived from an EMBL/GenBank/DDBJ whole genome shotgun (WGS) entry which is preliminary data.</text>
</comment>
<dbReference type="OrthoDB" id="1877784at2759"/>
<organism evidence="8 9">
    <name type="scientific">Olea europaea subsp. europaea</name>
    <dbReference type="NCBI Taxonomy" id="158383"/>
    <lineage>
        <taxon>Eukaryota</taxon>
        <taxon>Viridiplantae</taxon>
        <taxon>Streptophyta</taxon>
        <taxon>Embryophyta</taxon>
        <taxon>Tracheophyta</taxon>
        <taxon>Spermatophyta</taxon>
        <taxon>Magnoliopsida</taxon>
        <taxon>eudicotyledons</taxon>
        <taxon>Gunneridae</taxon>
        <taxon>Pentapetalae</taxon>
        <taxon>asterids</taxon>
        <taxon>lamiids</taxon>
        <taxon>Lamiales</taxon>
        <taxon>Oleaceae</taxon>
        <taxon>Oleeae</taxon>
        <taxon>Olea</taxon>
    </lineage>
</organism>
<evidence type="ECO:0000256" key="4">
    <source>
        <dbReference type="ARBA" id="ARBA00022723"/>
    </source>
</evidence>
<proteinExistence type="inferred from homology"/>
<dbReference type="PANTHER" id="PTHR31225:SF221">
    <property type="entry name" value="(-)-GERMACRENE D SYNTHASE"/>
    <property type="match status" value="1"/>
</dbReference>
<dbReference type="Proteomes" id="UP000594638">
    <property type="component" value="Unassembled WGS sequence"/>
</dbReference>
<gene>
    <name evidence="8" type="ORF">OLEA9_A021402</name>
</gene>
<dbReference type="Gramene" id="OE9A021402T1">
    <property type="protein sequence ID" value="OE9A021402C1"/>
    <property type="gene ID" value="OE9A021402"/>
</dbReference>
<dbReference type="Gene3D" id="1.10.600.10">
    <property type="entry name" value="Farnesyl Diphosphate Synthase"/>
    <property type="match status" value="1"/>
</dbReference>
<evidence type="ECO:0000256" key="2">
    <source>
        <dbReference type="ARBA" id="ARBA00004721"/>
    </source>
</evidence>
<comment type="similarity">
    <text evidence="3">Belongs to the terpene synthase family.</text>
</comment>
<dbReference type="Pfam" id="PF01397">
    <property type="entry name" value="Terpene_synth"/>
    <property type="match status" value="1"/>
</dbReference>
<reference evidence="8 9" key="1">
    <citation type="submission" date="2019-12" db="EMBL/GenBank/DDBJ databases">
        <authorList>
            <person name="Alioto T."/>
            <person name="Alioto T."/>
            <person name="Gomez Garrido J."/>
        </authorList>
    </citation>
    <scope>NUCLEOTIDE SEQUENCE [LARGE SCALE GENOMIC DNA]</scope>
</reference>
<dbReference type="CDD" id="cd00684">
    <property type="entry name" value="Terpene_cyclase_plant_C1"/>
    <property type="match status" value="1"/>
</dbReference>
<comment type="pathway">
    <text evidence="2">Secondary metabolite biosynthesis; terpenoid biosynthesis.</text>
</comment>
<dbReference type="GO" id="GO:0016102">
    <property type="term" value="P:diterpenoid biosynthetic process"/>
    <property type="evidence" value="ECO:0007669"/>
    <property type="project" value="InterPro"/>
</dbReference>
<dbReference type="InterPro" id="IPR001906">
    <property type="entry name" value="Terpene_synth_N"/>
</dbReference>
<dbReference type="Gene3D" id="1.50.10.130">
    <property type="entry name" value="Terpene synthase, N-terminal domain"/>
    <property type="match status" value="1"/>
</dbReference>
<feature type="domain" description="Terpene synthase N-terminal" evidence="6">
    <location>
        <begin position="30"/>
        <end position="206"/>
    </location>
</feature>
<dbReference type="InterPro" id="IPR005630">
    <property type="entry name" value="Terpene_synthase_metal-bd"/>
</dbReference>
<sequence>MDFHASAAPFSRKSVGIENVRRSVTYHPTVWGDYFLDYDSNLTDTLPHEEQKHQSLKEKVKQLLLDTPHDSLHILDLIEAIQCLGVGYHFVTEIEKSLKYAYDTYIESCGKQNNDFCTIALRFRLLRQQGYYVSCDVFNKFKDHKGNFDESLISNVQGLLSLYEATQLRVHGEEILEEALKFSTTQLNSLLLNVCNSLSTQIKEALDIPIRKTVPRHGAKKFISICQEDESHNEKLLNFAKLDFNLLQKMHQKELSEVTTWWKALEIENKLPFARDRLVECYFWALATYFEPQYSIGRKMLTKVTTMISIADDIFDVYGTLDDLTLFTDAIERWDFSVIDQLPTYMQHFYKAILDVYVEIEEEMGKIEKSYLAHYVIEEKKRLIRSYFQEAKCVYSGYIPTLEEYLKVGKPSSTCLLLSAVALAGIGEVVTKEAFEWVASDPLILQGSEIIGRIMNDMTGFGFEQKITAVECYMNQNKGATKEEAFAELQELVTDAWKDINEECLHPTVVPTPKTLLLEIVDNYARATHLNYRNIDDYTNSEVNAKDVITCVLVEPMTTP</sequence>
<dbReference type="SUPFAM" id="SSF48576">
    <property type="entry name" value="Terpenoid synthases"/>
    <property type="match status" value="1"/>
</dbReference>
<evidence type="ECO:0000259" key="6">
    <source>
        <dbReference type="Pfam" id="PF01397"/>
    </source>
</evidence>
<dbReference type="GO" id="GO:0010333">
    <property type="term" value="F:terpene synthase activity"/>
    <property type="evidence" value="ECO:0007669"/>
    <property type="project" value="InterPro"/>
</dbReference>
<evidence type="ECO:0000256" key="3">
    <source>
        <dbReference type="ARBA" id="ARBA00006333"/>
    </source>
</evidence>
<dbReference type="FunFam" id="1.10.600.10:FF:000007">
    <property type="entry name" value="Isoprene synthase, chloroplastic"/>
    <property type="match status" value="1"/>
</dbReference>
<keyword evidence="5" id="KW-0456">Lyase</keyword>
<evidence type="ECO:0000313" key="9">
    <source>
        <dbReference type="Proteomes" id="UP000594638"/>
    </source>
</evidence>
<dbReference type="InterPro" id="IPR008930">
    <property type="entry name" value="Terpenoid_cyclase/PrenylTrfase"/>
</dbReference>
<feature type="domain" description="Terpene synthase metal-binding" evidence="7">
    <location>
        <begin position="263"/>
        <end position="499"/>
    </location>
</feature>
<keyword evidence="9" id="KW-1185">Reference proteome</keyword>
<dbReference type="InterPro" id="IPR050148">
    <property type="entry name" value="Terpene_synthase-like"/>
</dbReference>
<dbReference type="InterPro" id="IPR044814">
    <property type="entry name" value="Terpene_cyclase_plant_C1"/>
</dbReference>
<evidence type="ECO:0000256" key="1">
    <source>
        <dbReference type="ARBA" id="ARBA00001946"/>
    </source>
</evidence>
<name>A0A8S0U2A9_OLEEU</name>
<dbReference type="EMBL" id="CACTIH010007369">
    <property type="protein sequence ID" value="CAA3011454.1"/>
    <property type="molecule type" value="Genomic_DNA"/>
</dbReference>